<keyword evidence="2" id="KW-1185">Reference proteome</keyword>
<sequence>MEAICTVCCVALRSRYKHNTVNEINIPLAIPLQEASSVYYKEIESSFQASLFLTSNDGYAIIYTDTTIKTTNNALAAQFIEIYAIILNYNQTITPQRMVLYELPAKDLTFTRLSCSVGFDHLCIASVVHTQTTQIQNVNATTTSDNFYMRIRLLPSKTIVSLDPMLPTNNRSLVTNVKKIPYKGYAVINRAYYGQNINFTFDLYDDDDKLSINDNFLLKQINANFDGAFDMLQNNTILVALNRMATSWKIFLFDLLPYSRMRATYPSKNDTIPLYITIIFITFDDIVSSIDLTIYQMINQTVIPRHKGYYYESGGISREIIMFNVPNYAFNDQYEQYFIQIDYRYGFSYSYEYDNNQYVWRNYPLPYYDKNIRGTLQLTTEGTSYFQKLNDSRKKDFLITLIEELTLMIHVEKGRLESNEFHQSNQLKTLILLSIHKRKGGEELTTEVIKDFLHQLIMKKTSMGITTGNATKFLDENYRFNITETESNGPQI</sequence>
<proteinExistence type="predicted"/>
<reference evidence="1 2" key="1">
    <citation type="submission" date="2021-06" db="EMBL/GenBank/DDBJ databases">
        <authorList>
            <person name="Kallberg Y."/>
            <person name="Tangrot J."/>
            <person name="Rosling A."/>
        </authorList>
    </citation>
    <scope>NUCLEOTIDE SEQUENCE [LARGE SCALE GENOMIC DNA]</scope>
    <source>
        <strain evidence="1 2">120-4 pot B 10/14</strain>
    </source>
</reference>
<accession>A0ABN7V9F8</accession>
<protein>
    <submittedName>
        <fullName evidence="1">42025_t:CDS:1</fullName>
    </submittedName>
</protein>
<gene>
    <name evidence="1" type="ORF">GMARGA_LOCUS16014</name>
</gene>
<dbReference type="EMBL" id="CAJVQB010011384">
    <property type="protein sequence ID" value="CAG8747323.1"/>
    <property type="molecule type" value="Genomic_DNA"/>
</dbReference>
<comment type="caution">
    <text evidence="1">The sequence shown here is derived from an EMBL/GenBank/DDBJ whole genome shotgun (WGS) entry which is preliminary data.</text>
</comment>
<organism evidence="1 2">
    <name type="scientific">Gigaspora margarita</name>
    <dbReference type="NCBI Taxonomy" id="4874"/>
    <lineage>
        <taxon>Eukaryota</taxon>
        <taxon>Fungi</taxon>
        <taxon>Fungi incertae sedis</taxon>
        <taxon>Mucoromycota</taxon>
        <taxon>Glomeromycotina</taxon>
        <taxon>Glomeromycetes</taxon>
        <taxon>Diversisporales</taxon>
        <taxon>Gigasporaceae</taxon>
        <taxon>Gigaspora</taxon>
    </lineage>
</organism>
<feature type="non-terminal residue" evidence="1">
    <location>
        <position position="492"/>
    </location>
</feature>
<dbReference type="Proteomes" id="UP000789901">
    <property type="component" value="Unassembled WGS sequence"/>
</dbReference>
<evidence type="ECO:0000313" key="1">
    <source>
        <dbReference type="EMBL" id="CAG8747323.1"/>
    </source>
</evidence>
<name>A0ABN7V9F8_GIGMA</name>
<evidence type="ECO:0000313" key="2">
    <source>
        <dbReference type="Proteomes" id="UP000789901"/>
    </source>
</evidence>